<keyword evidence="2" id="KW-1185">Reference proteome</keyword>
<reference evidence="1 2" key="1">
    <citation type="journal article" date="2022" name="bioRxiv">
        <title>Genomics of Preaxostyla Flagellates Illuminates Evolutionary Transitions and the Path Towards Mitochondrial Loss.</title>
        <authorList>
            <person name="Novak L.V.F."/>
            <person name="Treitli S.C."/>
            <person name="Pyrih J."/>
            <person name="Halakuc P."/>
            <person name="Pipaliya S.V."/>
            <person name="Vacek V."/>
            <person name="Brzon O."/>
            <person name="Soukal P."/>
            <person name="Eme L."/>
            <person name="Dacks J.B."/>
            <person name="Karnkowska A."/>
            <person name="Elias M."/>
            <person name="Hampl V."/>
        </authorList>
    </citation>
    <scope>NUCLEOTIDE SEQUENCE [LARGE SCALE GENOMIC DNA]</scope>
    <source>
        <strain evidence="1">NAU3</strain>
        <tissue evidence="1">Gut</tissue>
    </source>
</reference>
<comment type="caution">
    <text evidence="1">The sequence shown here is derived from an EMBL/GenBank/DDBJ whole genome shotgun (WGS) entry which is preliminary data.</text>
</comment>
<protein>
    <recommendedName>
        <fullName evidence="3">Right handed beta helix domain-containing protein</fullName>
    </recommendedName>
</protein>
<evidence type="ECO:0008006" key="3">
    <source>
        <dbReference type="Google" id="ProtNLM"/>
    </source>
</evidence>
<accession>A0ABQ9WZX2</accession>
<gene>
    <name evidence="1" type="ORF">BLNAU_20211</name>
</gene>
<name>A0ABQ9WZX2_9EUKA</name>
<proteinExistence type="predicted"/>
<organism evidence="1 2">
    <name type="scientific">Blattamonas nauphoetae</name>
    <dbReference type="NCBI Taxonomy" id="2049346"/>
    <lineage>
        <taxon>Eukaryota</taxon>
        <taxon>Metamonada</taxon>
        <taxon>Preaxostyla</taxon>
        <taxon>Oxymonadida</taxon>
        <taxon>Blattamonas</taxon>
    </lineage>
</organism>
<sequence length="575" mass="62914">MNEEGFMSVKIVVVRDQQNRTKELFCMSAGTTRFSHSRFSSIDGSTALIVVSGSGSMFLSDTVFLNISRSHTESVSGSVQSGSCVEANTSGLISITFCKVGGCSSNGRAGAIDIVWNDTTSRVEIEGCQFDENSARSELNKEAKGDDVVLKGFSNGRLTINFTAIESFSTLPFLINDSHPHVPPPHTLHFSQKGFDMPLAWSSPNRLCETRLSELTLQFLLGSRLHNNVHTAIFTEVKHNETMIPFSLKNASVNVYLRTGSQVIVTQPNNEIFGTLLNSSLELRSLNLSFSELKNTSFSIDQDSSISLREVDITFIKKTLTHPFINSTGRSTLFWVVDIDTGLTLKNTSFVRHVRQANEGSFIWDGTPLTSVSLTTQPFLHLEGMNILHIEQDSFSKITNINSSCDGSFLFAKQSNVTISTLTVSSCSAQRGGFAFCRLCNVTIVKSDFTSCSAQHGGVIFVELDSVCRLSSDYTLSTYSLFTNCKANTKDENGVAVGRGGAIFVKGTTTAETPVNLTRILFEKNSAVFGNDVFVENSVLGNQGPDRLKGCKGESRSDWPHLEIEGITKEENEVE</sequence>
<evidence type="ECO:0000313" key="1">
    <source>
        <dbReference type="EMBL" id="KAK2944868.1"/>
    </source>
</evidence>
<dbReference type="Proteomes" id="UP001281761">
    <property type="component" value="Unassembled WGS sequence"/>
</dbReference>
<dbReference type="EMBL" id="JARBJD010000281">
    <property type="protein sequence ID" value="KAK2944868.1"/>
    <property type="molecule type" value="Genomic_DNA"/>
</dbReference>
<evidence type="ECO:0000313" key="2">
    <source>
        <dbReference type="Proteomes" id="UP001281761"/>
    </source>
</evidence>